<reference evidence="5 6" key="1">
    <citation type="submission" date="2024-02" db="EMBL/GenBank/DDBJ databases">
        <authorList>
            <person name="Chen Y."/>
            <person name="Shah S."/>
            <person name="Dougan E. K."/>
            <person name="Thang M."/>
            <person name="Chan C."/>
        </authorList>
    </citation>
    <scope>NUCLEOTIDE SEQUENCE [LARGE SCALE GENOMIC DNA]</scope>
</reference>
<dbReference type="PANTHER" id="PTHR45626:SF26">
    <property type="entry name" value="FAMILY HELICASE, PUTATIVE (AFU_ORTHOLOGUE AFUA_2G09120)-RELATED"/>
    <property type="match status" value="1"/>
</dbReference>
<feature type="domain" description="SNF2 N-terminal" evidence="4">
    <location>
        <begin position="177"/>
        <end position="491"/>
    </location>
</feature>
<keyword evidence="2" id="KW-0378">Hydrolase</keyword>
<accession>A0ABP0NI84</accession>
<dbReference type="InterPro" id="IPR000330">
    <property type="entry name" value="SNF2_N"/>
</dbReference>
<dbReference type="EMBL" id="CAXAMM010028058">
    <property type="protein sequence ID" value="CAK9062105.1"/>
    <property type="molecule type" value="Genomic_DNA"/>
</dbReference>
<proteinExistence type="predicted"/>
<comment type="caution">
    <text evidence="5">The sequence shown here is derived from an EMBL/GenBank/DDBJ whole genome shotgun (WGS) entry which is preliminary data.</text>
</comment>
<dbReference type="Pfam" id="PF00176">
    <property type="entry name" value="SNF2-rel_dom"/>
    <property type="match status" value="1"/>
</dbReference>
<dbReference type="InterPro" id="IPR050628">
    <property type="entry name" value="SNF2_RAD54_helicase_TF"/>
</dbReference>
<organism evidence="5 6">
    <name type="scientific">Durusdinium trenchii</name>
    <dbReference type="NCBI Taxonomy" id="1381693"/>
    <lineage>
        <taxon>Eukaryota</taxon>
        <taxon>Sar</taxon>
        <taxon>Alveolata</taxon>
        <taxon>Dinophyceae</taxon>
        <taxon>Suessiales</taxon>
        <taxon>Symbiodiniaceae</taxon>
        <taxon>Durusdinium</taxon>
    </lineage>
</organism>
<name>A0ABP0NI84_9DINO</name>
<dbReference type="Gene3D" id="3.40.50.300">
    <property type="entry name" value="P-loop containing nucleotide triphosphate hydrolases"/>
    <property type="match status" value="1"/>
</dbReference>
<keyword evidence="1" id="KW-0547">Nucleotide-binding</keyword>
<keyword evidence="6" id="KW-1185">Reference proteome</keyword>
<evidence type="ECO:0000259" key="4">
    <source>
        <dbReference type="Pfam" id="PF00176"/>
    </source>
</evidence>
<dbReference type="SUPFAM" id="SSF52540">
    <property type="entry name" value="P-loop containing nucleoside triphosphate hydrolases"/>
    <property type="match status" value="1"/>
</dbReference>
<evidence type="ECO:0000256" key="3">
    <source>
        <dbReference type="ARBA" id="ARBA00022840"/>
    </source>
</evidence>
<evidence type="ECO:0000313" key="6">
    <source>
        <dbReference type="Proteomes" id="UP001642464"/>
    </source>
</evidence>
<keyword evidence="3" id="KW-0067">ATP-binding</keyword>
<dbReference type="InterPro" id="IPR027417">
    <property type="entry name" value="P-loop_NTPase"/>
</dbReference>
<evidence type="ECO:0000256" key="1">
    <source>
        <dbReference type="ARBA" id="ARBA00022741"/>
    </source>
</evidence>
<dbReference type="PANTHER" id="PTHR45626">
    <property type="entry name" value="TRANSCRIPTION TERMINATION FACTOR 2-RELATED"/>
    <property type="match status" value="1"/>
</dbReference>
<gene>
    <name evidence="5" type="ORF">SCF082_LOCUS32423</name>
</gene>
<protein>
    <recommendedName>
        <fullName evidence="4">SNF2 N-terminal domain-containing protein</fullName>
    </recommendedName>
</protein>
<sequence>MDVVLLLEASLPLQRSGEAILRTLPKSWLDITGNNTALGTRCLFASRRHENSVLAPVLVVGQIPAAAKEWQMEMVPSESFISKVDQQEQQIWAVNIHPEKELLRVMVRPGALLLRMLRRGALLPAARFVWRLQDSHAEEEAKAPSASVGEFSILSNLEDPATTQPPHFVEHPLRREQLRSLGWMLNQERPEKEAFATELRDTELCPDAAHWRLEGSLRCEYLGVRGGVLADAIGYGKTACTIGLIDKTKDVQPDLVSDLAVWKPEQPKTGLTDDLPMPRVPMPYRGFVPSRATLVLAPSNLQRQFTGPAFNVLSVPTCTQLKRLSMSLGSAYLQHRQHLRKDLAEADVVVATYRLFYSAAYLERLEELARESLLGFTFPKKGDAGSFAGALPSCQAYRQAFEALPTWSARRLGLEADEAVMRRDLQELQESSFTLHHDLQEPMTLDQQHFVPLEAFWWRRVVCDEFHELLTPRYAPAQVAVELFHGDFKWLTADGRREGWGLTGTPPCKTLQHIRKAAGFMGVQLPQGDREEERKISDNTDLRLAQQERALYQALTETSKREEDVELTQPVALPQDLEALKAIGQTTTGLLKLCSHFCTSIGSETRSAEEECQRQLELRRNKLKAATRDVKALADKAVNSLQLIQHFEPFFARQSAMGTDGAELLSELLSKAEKCSSSARAKALGRFFDSKSSGPDTWCVRLYVRFASNGADWELSGRTARADWPKRDGRPFGFDDGGREWTLQTAVELPLLAGVHGCLKMRQTLGMPLAPEEDRGRLLFANAPTQSLRSRTTARAVDERDEGLVLIKPEESGKVVKRDKFNNPPRIVMKTNDWDQPEIQLSTGASNQINYITPVVQSDDIKAWLSLNVNFFAIIGLTTVGGLIEIQRFFPDTLYWQDDSSHNGRFAWQPLFSVSCIAFGDVLAWLMGGSLPMRHPKAFAAWRNETRQSSQGATRRAVDERDEGLVLIKPEESGKVVKRDKFNNPPRIVMKTNDWDQPEIQLSTGASNQINYITPVVQSDDIKAWLSLNVNFFAIIGLTTVGGLIEIQRFFPDTLYW</sequence>
<dbReference type="Gene3D" id="1.20.5.510">
    <property type="entry name" value="Single helix bin"/>
    <property type="match status" value="2"/>
</dbReference>
<evidence type="ECO:0000313" key="5">
    <source>
        <dbReference type="EMBL" id="CAK9062105.1"/>
    </source>
</evidence>
<evidence type="ECO:0000256" key="2">
    <source>
        <dbReference type="ARBA" id="ARBA00022801"/>
    </source>
</evidence>
<dbReference type="Proteomes" id="UP001642464">
    <property type="component" value="Unassembled WGS sequence"/>
</dbReference>